<evidence type="ECO:0000256" key="1">
    <source>
        <dbReference type="SAM" id="MobiDB-lite"/>
    </source>
</evidence>
<protein>
    <submittedName>
        <fullName evidence="2">Uncharacterized protein</fullName>
    </submittedName>
</protein>
<dbReference type="Proteomes" id="UP000663193">
    <property type="component" value="Chromosome 15"/>
</dbReference>
<gene>
    <name evidence="2" type="ORF">JI435_420150</name>
</gene>
<evidence type="ECO:0000313" key="3">
    <source>
        <dbReference type="Proteomes" id="UP000663193"/>
    </source>
</evidence>
<dbReference type="EMBL" id="CP069037">
    <property type="protein sequence ID" value="QRD03699.1"/>
    <property type="molecule type" value="Genomic_DNA"/>
</dbReference>
<accession>A0A7U2FGB9</accession>
<dbReference type="VEuPathDB" id="FungiDB:JI435_420150"/>
<proteinExistence type="predicted"/>
<dbReference type="AlphaFoldDB" id="A0A7U2FGB9"/>
<sequence length="94" mass="10724">IYRRIVRSLHSSMYREKQSIPSQICTLMFFALPKMPLVCTCHVIDKECGYHKGASICREKKQKREVVSHYLHSCSSTSSSSSSSSTRTSQPRPQ</sequence>
<name>A0A7U2FGB9_PHANO</name>
<organism evidence="2 3">
    <name type="scientific">Phaeosphaeria nodorum (strain SN15 / ATCC MYA-4574 / FGSC 10173)</name>
    <name type="common">Glume blotch fungus</name>
    <name type="synonym">Parastagonospora nodorum</name>
    <dbReference type="NCBI Taxonomy" id="321614"/>
    <lineage>
        <taxon>Eukaryota</taxon>
        <taxon>Fungi</taxon>
        <taxon>Dikarya</taxon>
        <taxon>Ascomycota</taxon>
        <taxon>Pezizomycotina</taxon>
        <taxon>Dothideomycetes</taxon>
        <taxon>Pleosporomycetidae</taxon>
        <taxon>Pleosporales</taxon>
        <taxon>Pleosporineae</taxon>
        <taxon>Phaeosphaeriaceae</taxon>
        <taxon>Parastagonospora</taxon>
    </lineage>
</organism>
<reference evidence="3" key="1">
    <citation type="journal article" date="2021" name="BMC Genomics">
        <title>Chromosome-level genome assembly and manually-curated proteome of model necrotroph Parastagonospora nodorum Sn15 reveals a genome-wide trove of candidate effector homologs, and redundancy of virulence-related functions within an accessory chromosome.</title>
        <authorList>
            <person name="Bertazzoni S."/>
            <person name="Jones D.A.B."/>
            <person name="Phan H.T."/>
            <person name="Tan K.-C."/>
            <person name="Hane J.K."/>
        </authorList>
    </citation>
    <scope>NUCLEOTIDE SEQUENCE [LARGE SCALE GENOMIC DNA]</scope>
    <source>
        <strain evidence="3">SN15 / ATCC MYA-4574 / FGSC 10173)</strain>
    </source>
</reference>
<evidence type="ECO:0000313" key="2">
    <source>
        <dbReference type="EMBL" id="QRD03699.1"/>
    </source>
</evidence>
<keyword evidence="3" id="KW-1185">Reference proteome</keyword>
<feature type="region of interest" description="Disordered" evidence="1">
    <location>
        <begin position="74"/>
        <end position="94"/>
    </location>
</feature>
<feature type="non-terminal residue" evidence="2">
    <location>
        <position position="1"/>
    </location>
</feature>